<sequence>MSNQPDRYEKFVVPDGVKKVAFERDTKIANAGTFTVQREDHTIGNMIRTHLHEDPHVIFSGYKIPHPLEYRMLIKVQTDGRETPVAATQKAVDKLVEKVRSIREQFVVGSGGRLRRKTVRRSSHTCLICTRRWIGYIALSFLTRRELHPMEQAEVSRQDRTNDGRDY</sequence>
<evidence type="ECO:0000256" key="3">
    <source>
        <dbReference type="ARBA" id="ARBA00023163"/>
    </source>
</evidence>
<keyword evidence="9" id="KW-1185">Reference proteome</keyword>
<dbReference type="PANTHER" id="PTHR13946:SF16">
    <property type="entry name" value="DNA-DIRECTED RNA POLYMERASE II SUBUNIT RPB11"/>
    <property type="match status" value="1"/>
</dbReference>
<dbReference type="GO" id="GO:0003677">
    <property type="term" value="F:DNA binding"/>
    <property type="evidence" value="ECO:0007669"/>
    <property type="project" value="InterPro"/>
</dbReference>
<dbReference type="Gene3D" id="3.30.1360.10">
    <property type="entry name" value="RNA polymerase, RBP11-like subunit"/>
    <property type="match status" value="1"/>
</dbReference>
<comment type="subcellular location">
    <subcellularLocation>
        <location evidence="1">Nucleus</location>
    </subcellularLocation>
</comment>
<evidence type="ECO:0000256" key="5">
    <source>
        <dbReference type="ARBA" id="ARBA00025751"/>
    </source>
</evidence>
<dbReference type="Pfam" id="PF13656">
    <property type="entry name" value="RNA_pol_L_2"/>
    <property type="match status" value="1"/>
</dbReference>
<evidence type="ECO:0000313" key="9">
    <source>
        <dbReference type="Proteomes" id="UP000028924"/>
    </source>
</evidence>
<dbReference type="RefSeq" id="XP_011401387.1">
    <property type="nucleotide sequence ID" value="XM_011403085.1"/>
</dbReference>
<evidence type="ECO:0000313" key="7">
    <source>
        <dbReference type="EMBL" id="KFM28372.1"/>
    </source>
</evidence>
<evidence type="ECO:0000313" key="10">
    <source>
        <dbReference type="Proteomes" id="UP000279271"/>
    </source>
</evidence>
<dbReference type="CDD" id="cd06926">
    <property type="entry name" value="RNAP_II_RPB11"/>
    <property type="match status" value="1"/>
</dbReference>
<dbReference type="STRING" id="3075.A0A087SRL8"/>
<dbReference type="GO" id="GO:0003899">
    <property type="term" value="F:DNA-directed RNA polymerase activity"/>
    <property type="evidence" value="ECO:0007669"/>
    <property type="project" value="InterPro"/>
</dbReference>
<dbReference type="AlphaFoldDB" id="A0A087SRL8"/>
<dbReference type="eggNOG" id="KOG4392">
    <property type="taxonomic scope" value="Eukaryota"/>
</dbReference>
<dbReference type="GO" id="GO:0005665">
    <property type="term" value="C:RNA polymerase II, core complex"/>
    <property type="evidence" value="ECO:0007669"/>
    <property type="project" value="InterPro"/>
</dbReference>
<reference evidence="8" key="3">
    <citation type="submission" date="2018-10" db="EMBL/GenBank/DDBJ databases">
        <authorList>
            <person name="Hovde B."/>
            <person name="Zhang X."/>
        </authorList>
    </citation>
    <scope>NUCLEOTIDE SEQUENCE [LARGE SCALE GENOMIC DNA]</scope>
    <source>
        <strain evidence="8">UTEX 25</strain>
    </source>
</reference>
<dbReference type="EMBL" id="QOKY01000198">
    <property type="protein sequence ID" value="RMZ53389.1"/>
    <property type="molecule type" value="Genomic_DNA"/>
</dbReference>
<feature type="domain" description="DNA-directed RNA polymerase RBP11-like dimerisation" evidence="6">
    <location>
        <begin position="33"/>
        <end position="104"/>
    </location>
</feature>
<gene>
    <name evidence="8" type="ORF">APUTEX25_004877</name>
    <name evidence="7" type="ORF">F751_5285</name>
</gene>
<dbReference type="HAMAP" id="MF_00261">
    <property type="entry name" value="RNApol_arch_Rpo11"/>
    <property type="match status" value="1"/>
</dbReference>
<dbReference type="EMBL" id="KL662168">
    <property type="protein sequence ID" value="KFM28372.1"/>
    <property type="molecule type" value="Genomic_DNA"/>
</dbReference>
<reference evidence="7 9" key="1">
    <citation type="journal article" date="2014" name="BMC Genomics">
        <title>Oil accumulation mechanisms of the oleaginous microalga Chlorella protothecoides revealed through its genome, transcriptomes, and proteomes.</title>
        <authorList>
            <person name="Gao C."/>
            <person name="Wang Y."/>
            <person name="Shen Y."/>
            <person name="Yan D."/>
            <person name="He X."/>
            <person name="Dai J."/>
            <person name="Wu Q."/>
        </authorList>
    </citation>
    <scope>NUCLEOTIDE SEQUENCE [LARGE SCALE GENOMIC DNA]</scope>
    <source>
        <strain evidence="7 9">0710</strain>
    </source>
</reference>
<dbReference type="InterPro" id="IPR008193">
    <property type="entry name" value="RNA_pol_Rpb11_13-16kDa_CS"/>
</dbReference>
<dbReference type="InterPro" id="IPR009025">
    <property type="entry name" value="RBP11-like_dimer"/>
</dbReference>
<dbReference type="GeneID" id="23616676"/>
<dbReference type="InterPro" id="IPR036603">
    <property type="entry name" value="RBP11-like"/>
</dbReference>
<organism evidence="7 9">
    <name type="scientific">Auxenochlorella protothecoides</name>
    <name type="common">Green microalga</name>
    <name type="synonym">Chlorella protothecoides</name>
    <dbReference type="NCBI Taxonomy" id="3075"/>
    <lineage>
        <taxon>Eukaryota</taxon>
        <taxon>Viridiplantae</taxon>
        <taxon>Chlorophyta</taxon>
        <taxon>core chlorophytes</taxon>
        <taxon>Trebouxiophyceae</taxon>
        <taxon>Chlorellales</taxon>
        <taxon>Chlorellaceae</taxon>
        <taxon>Auxenochlorella</taxon>
    </lineage>
</organism>
<dbReference type="Proteomes" id="UP000028924">
    <property type="component" value="Unassembled WGS sequence"/>
</dbReference>
<dbReference type="GO" id="GO:0046983">
    <property type="term" value="F:protein dimerization activity"/>
    <property type="evidence" value="ECO:0007669"/>
    <property type="project" value="InterPro"/>
</dbReference>
<keyword evidence="4" id="KW-0539">Nucleus</keyword>
<evidence type="ECO:0000256" key="1">
    <source>
        <dbReference type="ARBA" id="ARBA00004123"/>
    </source>
</evidence>
<dbReference type="OrthoDB" id="10248581at2759"/>
<evidence type="ECO:0000259" key="6">
    <source>
        <dbReference type="Pfam" id="PF13656"/>
    </source>
</evidence>
<reference evidence="8" key="4">
    <citation type="submission" date="2018-11" db="EMBL/GenBank/DDBJ databases">
        <title>Characterization of plant carbon substrate utilization by Auxenochlorella protothecoides.</title>
        <authorList>
            <person name="Vogler B.W."/>
            <person name="Starkenburg S.R."/>
            <person name="Sudasinghe N."/>
            <person name="Schambach J.Y."/>
            <person name="Rollin J.A."/>
            <person name="Pattathil S."/>
            <person name="Barry A.N."/>
        </authorList>
    </citation>
    <scope>NUCLEOTIDE SEQUENCE [LARGE SCALE GENOMIC DNA]</scope>
    <source>
        <strain evidence="8">UTEX 25</strain>
    </source>
</reference>
<evidence type="ECO:0000256" key="2">
    <source>
        <dbReference type="ARBA" id="ARBA00022478"/>
    </source>
</evidence>
<dbReference type="InterPro" id="IPR022905">
    <property type="entry name" value="Rpo11-like"/>
</dbReference>
<protein>
    <submittedName>
        <fullName evidence="7">DNA-directed RNA polymerases II, IV and V subunit 11</fullName>
    </submittedName>
</protein>
<dbReference type="PANTHER" id="PTHR13946">
    <property type="entry name" value="DNA-DIRECTED RNA POLYMERASE I,II,III"/>
    <property type="match status" value="1"/>
</dbReference>
<keyword evidence="3" id="KW-0804">Transcription</keyword>
<dbReference type="SUPFAM" id="SSF55257">
    <property type="entry name" value="RBP11-like subunits of RNA polymerase"/>
    <property type="match status" value="1"/>
</dbReference>
<keyword evidence="2 7" id="KW-0240">DNA-directed RNA polymerase</keyword>
<dbReference type="InterPro" id="IPR037685">
    <property type="entry name" value="RBP11"/>
</dbReference>
<proteinExistence type="inferred from homology"/>
<comment type="similarity">
    <text evidence="5">Belongs to the archaeal Rpo11/eukaryotic RPB11/RPC19 RNA polymerase subunit family.</text>
</comment>
<dbReference type="Proteomes" id="UP000279271">
    <property type="component" value="Unassembled WGS sequence"/>
</dbReference>
<name>A0A087SRL8_AUXPR</name>
<evidence type="ECO:0000256" key="4">
    <source>
        <dbReference type="ARBA" id="ARBA00023242"/>
    </source>
</evidence>
<reference evidence="10" key="2">
    <citation type="journal article" date="2018" name="Algal Res.">
        <title>Characterization of plant carbon substrate utilization by Auxenochlorella protothecoides.</title>
        <authorList>
            <person name="Vogler B.W."/>
            <person name="Starkenburg S.R."/>
            <person name="Sudasinghe N."/>
            <person name="Schambach J.Y."/>
            <person name="Rollin J.A."/>
            <person name="Pattathil S."/>
            <person name="Barry A.N."/>
        </authorList>
    </citation>
    <scope>NUCLEOTIDE SEQUENCE [LARGE SCALE GENOMIC DNA]</scope>
    <source>
        <strain evidence="10">UTEX 25</strain>
    </source>
</reference>
<accession>A0A087SRL8</accession>
<evidence type="ECO:0000313" key="8">
    <source>
        <dbReference type="EMBL" id="RMZ53389.1"/>
    </source>
</evidence>
<dbReference type="GO" id="GO:0006366">
    <property type="term" value="P:transcription by RNA polymerase II"/>
    <property type="evidence" value="ECO:0007669"/>
    <property type="project" value="InterPro"/>
</dbReference>
<dbReference type="PROSITE" id="PS01154">
    <property type="entry name" value="RNA_POL_L_13KD"/>
    <property type="match status" value="1"/>
</dbReference>
<dbReference type="KEGG" id="apro:F751_5285"/>